<comment type="function">
    <text evidence="7">Catalyzes the N-acylation of UDP-3-O-acylglucosamine using 3-hydroxyacyl-ACP as the acyl donor. Is involved in the biosynthesis of lipid A, a phosphorylated glycolipid that anchors the lipopolysaccharide to the outer membrane of the cell.</text>
</comment>
<evidence type="ECO:0000256" key="4">
    <source>
        <dbReference type="ARBA" id="ARBA00022737"/>
    </source>
</evidence>
<feature type="active site" description="Proton acceptor" evidence="7">
    <location>
        <position position="238"/>
    </location>
</feature>
<dbReference type="GO" id="GO:0016410">
    <property type="term" value="F:N-acyltransferase activity"/>
    <property type="evidence" value="ECO:0007669"/>
    <property type="project" value="InterPro"/>
</dbReference>
<keyword evidence="1 7" id="KW-0444">Lipid biosynthesis</keyword>
<dbReference type="Gene3D" id="3.40.1390.10">
    <property type="entry name" value="MurE/MurF, N-terminal domain"/>
    <property type="match status" value="1"/>
</dbReference>
<dbReference type="GO" id="GO:0016020">
    <property type="term" value="C:membrane"/>
    <property type="evidence" value="ECO:0007669"/>
    <property type="project" value="GOC"/>
</dbReference>
<comment type="subunit">
    <text evidence="7">Homotrimer.</text>
</comment>
<keyword evidence="3 7" id="KW-0808">Transferase</keyword>
<evidence type="ECO:0000256" key="1">
    <source>
        <dbReference type="ARBA" id="ARBA00022516"/>
    </source>
</evidence>
<keyword evidence="2 7" id="KW-0441">Lipid A biosynthesis</keyword>
<dbReference type="InterPro" id="IPR001451">
    <property type="entry name" value="Hexapep"/>
</dbReference>
<dbReference type="Gene3D" id="1.20.5.170">
    <property type="match status" value="1"/>
</dbReference>
<dbReference type="InterPro" id="IPR020573">
    <property type="entry name" value="UDP_GlcNAc_AcTrfase_non-rep"/>
</dbReference>
<sequence>MKLTLQQLARHAGGRVVGDDDIVIDSVATLNNARPGSITFLTSPSYRQYLGDTRASAVILSESDLEHCPVSALVVDDPYVSYARLANLLYPAERPALGVHPAAVIDKSVHIPDSVSIGPHCYIGPSVKLGENVSLGPGCVLESGVEIGEKCYLHANVTVQRDCVIGKQAVIHPGVIIGSDGFGQANDNGIWIKIPQIGKVVIGDDVEIGANTTIDRGAIDDTIIGDNVKLDNLIQVAHNVRIGAYTVIASSTAIAGSVQIGCHCMIAGAVAIAGHIEIADNVTITGMSLVTHTIREPGVYSSGVPLDLNRQWHKNAVRFKQLDEMAKRIKKLESRLGK</sequence>
<evidence type="ECO:0000313" key="10">
    <source>
        <dbReference type="Proteomes" id="UP000294914"/>
    </source>
</evidence>
<evidence type="ECO:0000256" key="3">
    <source>
        <dbReference type="ARBA" id="ARBA00022679"/>
    </source>
</evidence>
<name>A0A4R8ISG6_9GAMM</name>
<dbReference type="Pfam" id="PF04613">
    <property type="entry name" value="LpxD"/>
    <property type="match status" value="1"/>
</dbReference>
<dbReference type="Gene3D" id="2.160.10.10">
    <property type="entry name" value="Hexapeptide repeat proteins"/>
    <property type="match status" value="1"/>
</dbReference>
<gene>
    <name evidence="7" type="primary">lpxD</name>
    <name evidence="9" type="ORF">EDC23_2295</name>
</gene>
<keyword evidence="10" id="KW-1185">Reference proteome</keyword>
<evidence type="ECO:0000256" key="2">
    <source>
        <dbReference type="ARBA" id="ARBA00022556"/>
    </source>
</evidence>
<dbReference type="SUPFAM" id="SSF51161">
    <property type="entry name" value="Trimeric LpxA-like enzymes"/>
    <property type="match status" value="1"/>
</dbReference>
<dbReference type="EC" id="2.3.1.191" evidence="7"/>
<dbReference type="EMBL" id="SOQX01000006">
    <property type="protein sequence ID" value="TDY00123.1"/>
    <property type="molecule type" value="Genomic_DNA"/>
</dbReference>
<dbReference type="RefSeq" id="WP_134084611.1">
    <property type="nucleotide sequence ID" value="NZ_SOQX01000006.1"/>
</dbReference>
<reference evidence="9 10" key="1">
    <citation type="submission" date="2019-03" db="EMBL/GenBank/DDBJ databases">
        <title>Genomic Encyclopedia of Type Strains, Phase IV (KMG-IV): sequencing the most valuable type-strain genomes for metagenomic binning, comparative biology and taxonomic classification.</title>
        <authorList>
            <person name="Goeker M."/>
        </authorList>
    </citation>
    <scope>NUCLEOTIDE SEQUENCE [LARGE SCALE GENOMIC DNA]</scope>
    <source>
        <strain evidence="9 10">DSM 16326</strain>
    </source>
</reference>
<dbReference type="AlphaFoldDB" id="A0A4R8ISG6"/>
<evidence type="ECO:0000313" key="9">
    <source>
        <dbReference type="EMBL" id="TDY00123.1"/>
    </source>
</evidence>
<comment type="pathway">
    <text evidence="7">Bacterial outer membrane biogenesis; LPS lipid A biosynthesis.</text>
</comment>
<dbReference type="GO" id="GO:0009245">
    <property type="term" value="P:lipid A biosynthetic process"/>
    <property type="evidence" value="ECO:0007669"/>
    <property type="project" value="UniProtKB-UniRule"/>
</dbReference>
<evidence type="ECO:0000256" key="6">
    <source>
        <dbReference type="ARBA" id="ARBA00023315"/>
    </source>
</evidence>
<dbReference type="Pfam" id="PF14602">
    <property type="entry name" value="Hexapep_2"/>
    <property type="match status" value="1"/>
</dbReference>
<dbReference type="GO" id="GO:0103118">
    <property type="term" value="F:UDP-3-O-[(3R)-3-hydroxyacyl]-glucosamine N-acyltransferase activity"/>
    <property type="evidence" value="ECO:0007669"/>
    <property type="project" value="UniProtKB-EC"/>
</dbReference>
<dbReference type="Pfam" id="PF00132">
    <property type="entry name" value="Hexapep"/>
    <property type="match status" value="2"/>
</dbReference>
<comment type="catalytic activity">
    <reaction evidence="7">
        <text>a UDP-3-O-[(3R)-3-hydroxyacyl]-alpha-D-glucosamine + a (3R)-hydroxyacyl-[ACP] = a UDP-2-N,3-O-bis[(3R)-3-hydroxyacyl]-alpha-D-glucosamine + holo-[ACP] + H(+)</text>
        <dbReference type="Rhea" id="RHEA:53836"/>
        <dbReference type="Rhea" id="RHEA-COMP:9685"/>
        <dbReference type="Rhea" id="RHEA-COMP:9945"/>
        <dbReference type="ChEBI" id="CHEBI:15378"/>
        <dbReference type="ChEBI" id="CHEBI:64479"/>
        <dbReference type="ChEBI" id="CHEBI:78827"/>
        <dbReference type="ChEBI" id="CHEBI:137740"/>
        <dbReference type="ChEBI" id="CHEBI:137748"/>
        <dbReference type="EC" id="2.3.1.191"/>
    </reaction>
</comment>
<proteinExistence type="inferred from homology"/>
<dbReference type="InterPro" id="IPR011004">
    <property type="entry name" value="Trimer_LpxA-like_sf"/>
</dbReference>
<organism evidence="9 10">
    <name type="scientific">Thiohalophilus thiocyanatoxydans</name>
    <dbReference type="NCBI Taxonomy" id="381308"/>
    <lineage>
        <taxon>Bacteria</taxon>
        <taxon>Pseudomonadati</taxon>
        <taxon>Pseudomonadota</taxon>
        <taxon>Gammaproteobacteria</taxon>
        <taxon>Thiohalomonadales</taxon>
        <taxon>Thiohalophilaceae</taxon>
        <taxon>Thiohalophilus</taxon>
    </lineage>
</organism>
<keyword evidence="5 7" id="KW-0443">Lipid metabolism</keyword>
<keyword evidence="4 7" id="KW-0677">Repeat</keyword>
<dbReference type="UniPathway" id="UPA00973"/>
<evidence type="ECO:0000259" key="8">
    <source>
        <dbReference type="Pfam" id="PF04613"/>
    </source>
</evidence>
<evidence type="ECO:0000256" key="7">
    <source>
        <dbReference type="HAMAP-Rule" id="MF_00523"/>
    </source>
</evidence>
<comment type="caution">
    <text evidence="9">The sequence shown here is derived from an EMBL/GenBank/DDBJ whole genome shotgun (WGS) entry which is preliminary data.</text>
</comment>
<evidence type="ECO:0000256" key="5">
    <source>
        <dbReference type="ARBA" id="ARBA00023098"/>
    </source>
</evidence>
<dbReference type="NCBIfam" id="TIGR01853">
    <property type="entry name" value="lipid_A_lpxD"/>
    <property type="match status" value="1"/>
</dbReference>
<dbReference type="HAMAP" id="MF_00523">
    <property type="entry name" value="LpxD"/>
    <property type="match status" value="1"/>
</dbReference>
<accession>A0A4R8ISG6</accession>
<dbReference type="OrthoDB" id="9784739at2"/>
<dbReference type="NCBIfam" id="NF002060">
    <property type="entry name" value="PRK00892.1"/>
    <property type="match status" value="1"/>
</dbReference>
<dbReference type="CDD" id="cd03352">
    <property type="entry name" value="LbH_LpxD"/>
    <property type="match status" value="1"/>
</dbReference>
<comment type="similarity">
    <text evidence="7">Belongs to the transferase hexapeptide repeat family. LpxD subfamily.</text>
</comment>
<dbReference type="Proteomes" id="UP000294914">
    <property type="component" value="Unassembled WGS sequence"/>
</dbReference>
<dbReference type="InterPro" id="IPR007691">
    <property type="entry name" value="LpxD"/>
</dbReference>
<dbReference type="PANTHER" id="PTHR43378">
    <property type="entry name" value="UDP-3-O-ACYLGLUCOSAMINE N-ACYLTRANSFERASE"/>
    <property type="match status" value="1"/>
</dbReference>
<feature type="domain" description="UDP-3-O-[3-hydroxymyristoyl] glucosamine N-acyltransferase non-repeat region" evidence="8">
    <location>
        <begin position="21"/>
        <end position="88"/>
    </location>
</feature>
<dbReference type="PANTHER" id="PTHR43378:SF2">
    <property type="entry name" value="UDP-3-O-ACYLGLUCOSAMINE N-ACYLTRANSFERASE 1, MITOCHONDRIAL-RELATED"/>
    <property type="match status" value="1"/>
</dbReference>
<protein>
    <recommendedName>
        <fullName evidence="7">UDP-3-O-acylglucosamine N-acyltransferase</fullName>
        <ecNumber evidence="7">2.3.1.191</ecNumber>
    </recommendedName>
</protein>
<keyword evidence="6 7" id="KW-0012">Acyltransferase</keyword>